<dbReference type="Gene3D" id="3.40.720.10">
    <property type="entry name" value="Alkaline Phosphatase, subunit A"/>
    <property type="match status" value="2"/>
</dbReference>
<dbReference type="PANTHER" id="PTHR31956">
    <property type="entry name" value="NON-SPECIFIC PHOSPHOLIPASE C4-RELATED"/>
    <property type="match status" value="1"/>
</dbReference>
<keyword evidence="1" id="KW-0378">Hydrolase</keyword>
<dbReference type="Proteomes" id="UP000655523">
    <property type="component" value="Unassembled WGS sequence"/>
</dbReference>
<accession>A0A972SLV2</accession>
<organism evidence="2 4">
    <name type="scientific">Paraburkholderia elongata</name>
    <dbReference type="NCBI Taxonomy" id="2675747"/>
    <lineage>
        <taxon>Bacteria</taxon>
        <taxon>Pseudomonadati</taxon>
        <taxon>Pseudomonadota</taxon>
        <taxon>Betaproteobacteria</taxon>
        <taxon>Burkholderiales</taxon>
        <taxon>Burkholderiaceae</taxon>
        <taxon>Paraburkholderia</taxon>
    </lineage>
</organism>
<evidence type="ECO:0000256" key="1">
    <source>
        <dbReference type="ARBA" id="ARBA00022801"/>
    </source>
</evidence>
<keyword evidence="4" id="KW-1185">Reference proteome</keyword>
<protein>
    <submittedName>
        <fullName evidence="2">Phosphoesterase</fullName>
    </submittedName>
</protein>
<dbReference type="EMBL" id="WOEZ01000150">
    <property type="protein sequence ID" value="NPT58180.1"/>
    <property type="molecule type" value="Genomic_DNA"/>
</dbReference>
<comment type="caution">
    <text evidence="2">The sequence shown here is derived from an EMBL/GenBank/DDBJ whole genome shotgun (WGS) entry which is preliminary data.</text>
</comment>
<dbReference type="PANTHER" id="PTHR31956:SF1">
    <property type="entry name" value="NON-SPECIFIC PHOSPHOLIPASE C1"/>
    <property type="match status" value="1"/>
</dbReference>
<evidence type="ECO:0000313" key="2">
    <source>
        <dbReference type="EMBL" id="NPT58180.1"/>
    </source>
</evidence>
<dbReference type="InterPro" id="IPR017850">
    <property type="entry name" value="Alkaline_phosphatase_core_sf"/>
</dbReference>
<proteinExistence type="predicted"/>
<dbReference type="GO" id="GO:0042578">
    <property type="term" value="F:phosphoric ester hydrolase activity"/>
    <property type="evidence" value="ECO:0007669"/>
    <property type="project" value="UniProtKB-ARBA"/>
</dbReference>
<gene>
    <name evidence="2" type="ORF">GNZ13_27325</name>
    <name evidence="3" type="ORF">GNZ13_48400</name>
</gene>
<name>A0A972SLV2_9BURK</name>
<dbReference type="Pfam" id="PF04185">
    <property type="entry name" value="Phosphoesterase"/>
    <property type="match status" value="1"/>
</dbReference>
<sequence>MNAAFMSIKHIVVLMLENRSFDHMLGYLYADQGNRSSSGQAFEGLSGDETNPDSAGNGVIVFKIAPTDQSAYFMPGADPGEGYVATNMQLFGAATVSSTQEPGNSGFVRDFAQTLQWETRKGWSILPGTVARNIMGVFTPDMLPVLSGLARGYAVCDHWYASAPTETLPNRAFACAATSQGHMDDATKTYTCPSIFGRLTEAGQSWAIYGYDTPPLTRHNFPDVTNAPESHFGLFSEFKAAALAGTLPAYSFLEPSWSPTGNSQHPNYDVALGEQLIYDVYQAVSKGPNWNQTLLIVTYDEHGGCYDHVPPPATAVPPDTLAGEFGFDFKRFGVRVPTVLISPWIEAGTVFRAPDTAAPLDHTSILKTAETLWGMPALTARDAAASDLRGAFTLTEPRTDDPLAGVTVPTSGTPFPGGDAPSHLQMIQAELVSQLPVADELGDTHAQMPALKTSQDYTQYIQTRTAAWKAQRQRDSTETAKH</sequence>
<evidence type="ECO:0000313" key="4">
    <source>
        <dbReference type="Proteomes" id="UP000655523"/>
    </source>
</evidence>
<dbReference type="AlphaFoldDB" id="A0A972SLV2"/>
<dbReference type="RefSeq" id="WP_172170425.1">
    <property type="nucleotide sequence ID" value="NZ_WOEZ01000150.1"/>
</dbReference>
<dbReference type="EMBL" id="WOEZ01000301">
    <property type="protein sequence ID" value="NPT62131.1"/>
    <property type="molecule type" value="Genomic_DNA"/>
</dbReference>
<dbReference type="GO" id="GO:0009395">
    <property type="term" value="P:phospholipid catabolic process"/>
    <property type="evidence" value="ECO:0007669"/>
    <property type="project" value="TreeGrafter"/>
</dbReference>
<reference evidence="2 4" key="1">
    <citation type="submission" date="2019-11" db="EMBL/GenBank/DDBJ databases">
        <title>Metabolism of dissolved organic matter in forest soils.</title>
        <authorList>
            <person name="Cyle K.T."/>
            <person name="Wilhelm R.C."/>
            <person name="Martinez C.E."/>
        </authorList>
    </citation>
    <scope>NUCLEOTIDE SEQUENCE [LARGE SCALE GENOMIC DNA]</scope>
    <source>
        <strain evidence="2 4">5N</strain>
    </source>
</reference>
<dbReference type="InterPro" id="IPR007312">
    <property type="entry name" value="Phosphoesterase"/>
</dbReference>
<evidence type="ECO:0000313" key="3">
    <source>
        <dbReference type="EMBL" id="NPT62131.1"/>
    </source>
</evidence>